<dbReference type="Gene3D" id="3.40.80.10">
    <property type="entry name" value="Peptidoglycan recognition protein-like"/>
    <property type="match status" value="1"/>
</dbReference>
<dbReference type="InterPro" id="IPR036505">
    <property type="entry name" value="Amidase/PGRP_sf"/>
</dbReference>
<feature type="chain" id="PRO_5045098114" evidence="3">
    <location>
        <begin position="27"/>
        <end position="706"/>
    </location>
</feature>
<feature type="domain" description="N-acetylmuramoyl-L-alanine amidase" evidence="4">
    <location>
        <begin position="252"/>
        <end position="402"/>
    </location>
</feature>
<evidence type="ECO:0000256" key="3">
    <source>
        <dbReference type="SAM" id="SignalP"/>
    </source>
</evidence>
<dbReference type="RefSeq" id="WP_332901297.1">
    <property type="nucleotide sequence ID" value="NZ_JBAGLP010000110.1"/>
</dbReference>
<organism evidence="6 7">
    <name type="scientific">Isoptericola haloaureus</name>
    <dbReference type="NCBI Taxonomy" id="1542902"/>
    <lineage>
        <taxon>Bacteria</taxon>
        <taxon>Bacillati</taxon>
        <taxon>Actinomycetota</taxon>
        <taxon>Actinomycetes</taxon>
        <taxon>Micrococcales</taxon>
        <taxon>Promicromonosporaceae</taxon>
        <taxon>Isoptericola</taxon>
    </lineage>
</organism>
<proteinExistence type="inferred from homology"/>
<sequence length="706" mass="74212">MTPATRAGRRTAVTVLVGLLSFSLVAVPGAQAVPASPGAVAADSSDDAGAPGAAHDRSAEPVEATTETTGFSPAAPAAGGSPASPRAQDAPRARDSAGPPDRPEHAGVPLEATSDVTGFGVVGVTWSSPVAHDALVVEVRTSDDAGAAPDDDGAWSAWERVDVEPSPRGDLDGTEPVVVGEVARVQARVSGPSAGAVRDLGLTVIDPGTSPADDDVPVPSEETSPSGRAVAAAPVPDRPTIASRAAWGADESIMTWTPRQGDVGGAAIHHTAGTNSYSESQVPGILRGIYSYHAQTRGWGDIGYNFLVDKFGRIWEGRAGGVTRETVGAHARGYNSGSTGVSVLGNYETATVSNAAVSAVVRLVAWKLALHGVAADDSISIAGTPLAAVFGHRDVGSTACPGRTLYDRLGEIRRRARALQDVAARPDLKDGTFVARPDGTVAMVERGRKHVAWCGVVRAFGGRCADAVAVSWREWNALEPGKRLRKTVETHDGRVFRLVDGKKKETFDEAALAESGLGTKRTRLHASAVEDVPYGWPIVRPGVVVVNRATGNHRLVVTGSRHGYVNRWLHENSMVGQLDHGGLDRGSVRRMPGAARTTGVVQRRNGRSFVLTQRGLLRIDRTGDLHGSATTQHWGYALMQSVPRLRGAPELVALRKKGSGQIYVLEDGLRRPVSKQRLTELNGGQKPRVHVILGVTQRQFPIGPSL</sequence>
<feature type="compositionally biased region" description="Basic and acidic residues" evidence="2">
    <location>
        <begin position="89"/>
        <end position="105"/>
    </location>
</feature>
<evidence type="ECO:0000313" key="7">
    <source>
        <dbReference type="Proteomes" id="UP001310387"/>
    </source>
</evidence>
<keyword evidence="7" id="KW-1185">Reference proteome</keyword>
<evidence type="ECO:0000259" key="5">
    <source>
        <dbReference type="SMART" id="SM00701"/>
    </source>
</evidence>
<feature type="compositionally biased region" description="Low complexity" evidence="2">
    <location>
        <begin position="35"/>
        <end position="53"/>
    </location>
</feature>
<evidence type="ECO:0000256" key="1">
    <source>
        <dbReference type="ARBA" id="ARBA00007553"/>
    </source>
</evidence>
<dbReference type="InterPro" id="IPR002502">
    <property type="entry name" value="Amidase_domain"/>
</dbReference>
<dbReference type="EMBL" id="JBAGLP010000110">
    <property type="protein sequence ID" value="MEG3614525.1"/>
    <property type="molecule type" value="Genomic_DNA"/>
</dbReference>
<accession>A0ABU7Z5H4</accession>
<reference evidence="6" key="1">
    <citation type="journal article" date="2024" name="Antonie Van Leeuwenhoek">
        <title>Isoptericola haloaureus sp. nov., a dimorphic actinobacterium isolated from mangrove sediments of southeast India, implicating biosaline agricultural significance through nitrogen fixation and salt tolerance genes.</title>
        <authorList>
            <person name="Prathaban M."/>
            <person name="Prathiviraj R."/>
            <person name="Ravichandran M."/>
            <person name="Natarajan S.D."/>
            <person name="Sobanaa M."/>
            <person name="Hari Krishna Kumar S."/>
            <person name="Chandrasekar V."/>
            <person name="Selvin J."/>
        </authorList>
    </citation>
    <scope>NUCLEOTIDE SEQUENCE</scope>
    <source>
        <strain evidence="6">MP1014</strain>
    </source>
</reference>
<dbReference type="Proteomes" id="UP001310387">
    <property type="component" value="Unassembled WGS sequence"/>
</dbReference>
<feature type="domain" description="Peptidoglycan recognition protein family" evidence="5">
    <location>
        <begin position="239"/>
        <end position="396"/>
    </location>
</feature>
<feature type="compositionally biased region" description="Low complexity" evidence="2">
    <location>
        <begin position="72"/>
        <end position="85"/>
    </location>
</feature>
<comment type="similarity">
    <text evidence="1">Belongs to the N-acetylmuramoyl-L-alanine amidase 2 family.</text>
</comment>
<evidence type="ECO:0000313" key="6">
    <source>
        <dbReference type="EMBL" id="MEG3614525.1"/>
    </source>
</evidence>
<feature type="region of interest" description="Disordered" evidence="2">
    <location>
        <begin position="35"/>
        <end position="109"/>
    </location>
</feature>
<dbReference type="SMART" id="SM00644">
    <property type="entry name" value="Ami_2"/>
    <property type="match status" value="1"/>
</dbReference>
<dbReference type="InterPro" id="IPR015510">
    <property type="entry name" value="PGRP"/>
</dbReference>
<dbReference type="SMART" id="SM00701">
    <property type="entry name" value="PGRP"/>
    <property type="match status" value="1"/>
</dbReference>
<name>A0ABU7Z5H4_9MICO</name>
<keyword evidence="6" id="KW-0378">Hydrolase</keyword>
<dbReference type="PANTHER" id="PTHR11022:SF41">
    <property type="entry name" value="PEPTIDOGLYCAN-RECOGNITION PROTEIN LC-RELATED"/>
    <property type="match status" value="1"/>
</dbReference>
<protein>
    <submittedName>
        <fullName evidence="6">N-acetylmuramoyl-L-alanine amidase</fullName>
        <ecNumber evidence="6">3.5.1.28</ecNumber>
    </submittedName>
</protein>
<dbReference type="PANTHER" id="PTHR11022">
    <property type="entry name" value="PEPTIDOGLYCAN RECOGNITION PROTEIN"/>
    <property type="match status" value="1"/>
</dbReference>
<dbReference type="EC" id="3.5.1.28" evidence="6"/>
<feature type="signal peptide" evidence="3">
    <location>
        <begin position="1"/>
        <end position="26"/>
    </location>
</feature>
<dbReference type="InterPro" id="IPR006619">
    <property type="entry name" value="PGRP_domain_met/bac"/>
</dbReference>
<comment type="caution">
    <text evidence="6">The sequence shown here is derived from an EMBL/GenBank/DDBJ whole genome shotgun (WGS) entry which is preliminary data.</text>
</comment>
<keyword evidence="3" id="KW-0732">Signal</keyword>
<dbReference type="SUPFAM" id="SSF55846">
    <property type="entry name" value="N-acetylmuramoyl-L-alanine amidase-like"/>
    <property type="match status" value="1"/>
</dbReference>
<dbReference type="Pfam" id="PF01510">
    <property type="entry name" value="Amidase_2"/>
    <property type="match status" value="1"/>
</dbReference>
<reference evidence="6" key="2">
    <citation type="submission" date="2024-02" db="EMBL/GenBank/DDBJ databases">
        <authorList>
            <person name="Prathaban M."/>
            <person name="Mythili R."/>
            <person name="Sharmila Devi N."/>
            <person name="Sobanaa M."/>
            <person name="Prathiviraj R."/>
            <person name="Selvin J."/>
        </authorList>
    </citation>
    <scope>NUCLEOTIDE SEQUENCE</scope>
    <source>
        <strain evidence="6">MP1014</strain>
    </source>
</reference>
<dbReference type="CDD" id="cd06583">
    <property type="entry name" value="PGRP"/>
    <property type="match status" value="1"/>
</dbReference>
<evidence type="ECO:0000259" key="4">
    <source>
        <dbReference type="SMART" id="SM00644"/>
    </source>
</evidence>
<evidence type="ECO:0000256" key="2">
    <source>
        <dbReference type="SAM" id="MobiDB-lite"/>
    </source>
</evidence>
<gene>
    <name evidence="6" type="ORF">V5O49_05240</name>
</gene>
<feature type="region of interest" description="Disordered" evidence="2">
    <location>
        <begin position="206"/>
        <end position="234"/>
    </location>
</feature>
<dbReference type="GO" id="GO:0008745">
    <property type="term" value="F:N-acetylmuramoyl-L-alanine amidase activity"/>
    <property type="evidence" value="ECO:0007669"/>
    <property type="project" value="UniProtKB-EC"/>
</dbReference>